<dbReference type="RefSeq" id="WP_099697986.1">
    <property type="nucleotide sequence ID" value="NZ_NOVD01000015.1"/>
</dbReference>
<dbReference type="Gene3D" id="3.40.50.300">
    <property type="entry name" value="P-loop containing nucleotide triphosphate hydrolases"/>
    <property type="match status" value="1"/>
</dbReference>
<evidence type="ECO:0000256" key="3">
    <source>
        <dbReference type="ARBA" id="ARBA00022475"/>
    </source>
</evidence>
<dbReference type="CDD" id="cd07346">
    <property type="entry name" value="ABC_6TM_exporters"/>
    <property type="match status" value="1"/>
</dbReference>
<dbReference type="InterPro" id="IPR039421">
    <property type="entry name" value="Type_1_exporter"/>
</dbReference>
<evidence type="ECO:0000256" key="2">
    <source>
        <dbReference type="ARBA" id="ARBA00022448"/>
    </source>
</evidence>
<reference evidence="13 14" key="1">
    <citation type="submission" date="2017-07" db="EMBL/GenBank/DDBJ databases">
        <title>Draft sequence of Rhodococcus enclensis 23b-28.</title>
        <authorList>
            <person name="Besaury L."/>
            <person name="Sancelme M."/>
            <person name="Amato P."/>
            <person name="Lallement A."/>
            <person name="Delort A.-M."/>
        </authorList>
    </citation>
    <scope>NUCLEOTIDE SEQUENCE [LARGE SCALE GENOMIC DNA]</scope>
    <source>
        <strain evidence="13 14">23b-28</strain>
    </source>
</reference>
<comment type="subcellular location">
    <subcellularLocation>
        <location evidence="1">Cell membrane</location>
        <topology evidence="1">Multi-pass membrane protein</topology>
    </subcellularLocation>
</comment>
<dbReference type="InterPro" id="IPR003593">
    <property type="entry name" value="AAA+_ATPase"/>
</dbReference>
<dbReference type="PROSITE" id="PS50929">
    <property type="entry name" value="ABC_TM1F"/>
    <property type="match status" value="1"/>
</dbReference>
<dbReference type="Pfam" id="PF00664">
    <property type="entry name" value="ABC_membrane"/>
    <property type="match status" value="1"/>
</dbReference>
<dbReference type="GO" id="GO:0005886">
    <property type="term" value="C:plasma membrane"/>
    <property type="evidence" value="ECO:0007669"/>
    <property type="project" value="UniProtKB-SubCell"/>
</dbReference>
<name>A0A2A5J875_RHOSG</name>
<keyword evidence="6" id="KW-0547">Nucleotide-binding</keyword>
<dbReference type="Gene3D" id="1.20.1560.10">
    <property type="entry name" value="ABC transporter type 1, transmembrane domain"/>
    <property type="match status" value="1"/>
</dbReference>
<organism evidence="13 14">
    <name type="scientific">Rhodococcus qingshengii</name>
    <dbReference type="NCBI Taxonomy" id="334542"/>
    <lineage>
        <taxon>Bacteria</taxon>
        <taxon>Bacillati</taxon>
        <taxon>Actinomycetota</taxon>
        <taxon>Actinomycetes</taxon>
        <taxon>Mycobacteriales</taxon>
        <taxon>Nocardiaceae</taxon>
        <taxon>Rhodococcus</taxon>
        <taxon>Rhodococcus erythropolis group</taxon>
    </lineage>
</organism>
<evidence type="ECO:0000313" key="13">
    <source>
        <dbReference type="EMBL" id="PCK25552.1"/>
    </source>
</evidence>
<feature type="transmembrane region" description="Helical" evidence="10">
    <location>
        <begin position="258"/>
        <end position="277"/>
    </location>
</feature>
<evidence type="ECO:0000256" key="7">
    <source>
        <dbReference type="ARBA" id="ARBA00022840"/>
    </source>
</evidence>
<dbReference type="GO" id="GO:0005524">
    <property type="term" value="F:ATP binding"/>
    <property type="evidence" value="ECO:0007669"/>
    <property type="project" value="UniProtKB-KW"/>
</dbReference>
<dbReference type="InterPro" id="IPR036640">
    <property type="entry name" value="ABC1_TM_sf"/>
</dbReference>
<evidence type="ECO:0000259" key="11">
    <source>
        <dbReference type="PROSITE" id="PS50893"/>
    </source>
</evidence>
<feature type="transmembrane region" description="Helical" evidence="10">
    <location>
        <begin position="69"/>
        <end position="92"/>
    </location>
</feature>
<dbReference type="PROSITE" id="PS50893">
    <property type="entry name" value="ABC_TRANSPORTER_2"/>
    <property type="match status" value="1"/>
</dbReference>
<dbReference type="InterPro" id="IPR027417">
    <property type="entry name" value="P-loop_NTPase"/>
</dbReference>
<keyword evidence="2" id="KW-0813">Transport</keyword>
<feature type="domain" description="ABC transmembrane type-1" evidence="12">
    <location>
        <begin position="29"/>
        <end position="313"/>
    </location>
</feature>
<protein>
    <submittedName>
        <fullName evidence="13">Multidrug ABC transporter permease</fullName>
    </submittedName>
</protein>
<dbReference type="InterPro" id="IPR003439">
    <property type="entry name" value="ABC_transporter-like_ATP-bd"/>
</dbReference>
<feature type="transmembrane region" description="Helical" evidence="10">
    <location>
        <begin position="170"/>
        <end position="189"/>
    </location>
</feature>
<keyword evidence="8 10" id="KW-1133">Transmembrane helix</keyword>
<keyword evidence="4" id="KW-0997">Cell inner membrane</keyword>
<dbReference type="Pfam" id="PF00005">
    <property type="entry name" value="ABC_tran"/>
    <property type="match status" value="1"/>
</dbReference>
<keyword evidence="7" id="KW-0067">ATP-binding</keyword>
<accession>A0A2A5J875</accession>
<feature type="transmembrane region" description="Helical" evidence="10">
    <location>
        <begin position="28"/>
        <end position="49"/>
    </location>
</feature>
<dbReference type="SUPFAM" id="SSF90123">
    <property type="entry name" value="ABC transporter transmembrane region"/>
    <property type="match status" value="1"/>
</dbReference>
<evidence type="ECO:0000256" key="8">
    <source>
        <dbReference type="ARBA" id="ARBA00022989"/>
    </source>
</evidence>
<keyword evidence="3" id="KW-1003">Cell membrane</keyword>
<evidence type="ECO:0000256" key="1">
    <source>
        <dbReference type="ARBA" id="ARBA00004651"/>
    </source>
</evidence>
<feature type="domain" description="ABC transporter" evidence="11">
    <location>
        <begin position="344"/>
        <end position="579"/>
    </location>
</feature>
<evidence type="ECO:0000313" key="14">
    <source>
        <dbReference type="Proteomes" id="UP000230886"/>
    </source>
</evidence>
<evidence type="ECO:0000256" key="10">
    <source>
        <dbReference type="SAM" id="Phobius"/>
    </source>
</evidence>
<evidence type="ECO:0000256" key="6">
    <source>
        <dbReference type="ARBA" id="ARBA00022741"/>
    </source>
</evidence>
<dbReference type="EMBL" id="NOVD01000015">
    <property type="protein sequence ID" value="PCK25552.1"/>
    <property type="molecule type" value="Genomic_DNA"/>
</dbReference>
<dbReference type="PANTHER" id="PTHR43394:SF1">
    <property type="entry name" value="ATP-BINDING CASSETTE SUB-FAMILY B MEMBER 10, MITOCHONDRIAL"/>
    <property type="match status" value="1"/>
</dbReference>
<gene>
    <name evidence="13" type="ORF">CHR55_19800</name>
</gene>
<dbReference type="GO" id="GO:0016887">
    <property type="term" value="F:ATP hydrolysis activity"/>
    <property type="evidence" value="ECO:0007669"/>
    <property type="project" value="InterPro"/>
</dbReference>
<keyword evidence="5 10" id="KW-0812">Transmembrane</keyword>
<dbReference type="SUPFAM" id="SSF52540">
    <property type="entry name" value="P-loop containing nucleoside triphosphate hydrolases"/>
    <property type="match status" value="1"/>
</dbReference>
<dbReference type="FunFam" id="3.40.50.300:FF:001001">
    <property type="entry name" value="Multidrug ABC transporter ATP-binding protein"/>
    <property type="match status" value="1"/>
</dbReference>
<dbReference type="Proteomes" id="UP000230886">
    <property type="component" value="Unassembled WGS sequence"/>
</dbReference>
<proteinExistence type="predicted"/>
<evidence type="ECO:0000256" key="5">
    <source>
        <dbReference type="ARBA" id="ARBA00022692"/>
    </source>
</evidence>
<evidence type="ECO:0000256" key="4">
    <source>
        <dbReference type="ARBA" id="ARBA00022519"/>
    </source>
</evidence>
<dbReference type="GO" id="GO:0015421">
    <property type="term" value="F:ABC-type oligopeptide transporter activity"/>
    <property type="evidence" value="ECO:0007669"/>
    <property type="project" value="TreeGrafter"/>
</dbReference>
<evidence type="ECO:0000256" key="9">
    <source>
        <dbReference type="ARBA" id="ARBA00023136"/>
    </source>
</evidence>
<keyword evidence="9 10" id="KW-0472">Membrane</keyword>
<evidence type="ECO:0000259" key="12">
    <source>
        <dbReference type="PROSITE" id="PS50929"/>
    </source>
</evidence>
<dbReference type="SMART" id="SM00382">
    <property type="entry name" value="AAA"/>
    <property type="match status" value="1"/>
</dbReference>
<comment type="caution">
    <text evidence="13">The sequence shown here is derived from an EMBL/GenBank/DDBJ whole genome shotgun (WGS) entry which is preliminary data.</text>
</comment>
<feature type="transmembrane region" description="Helical" evidence="10">
    <location>
        <begin position="145"/>
        <end position="164"/>
    </location>
</feature>
<dbReference type="InterPro" id="IPR011527">
    <property type="entry name" value="ABC1_TM_dom"/>
</dbReference>
<dbReference type="AlphaFoldDB" id="A0A2A5J875"/>
<dbReference type="PANTHER" id="PTHR43394">
    <property type="entry name" value="ATP-DEPENDENT PERMEASE MDL1, MITOCHONDRIAL"/>
    <property type="match status" value="1"/>
</dbReference>
<sequence length="585" mass="61448">MNELLPTATPKQARRAALRLMGPHRISAIAAVVTLTAATAIGLLTPLVLGAMVDAVTDADGDAVSRIGTLTLALVGIAVASSLLVGVSNYLLAGVGERVVADLREEVVVRVLDVPQSDVERAGRGDLVSRITGDVRLVTRAVSEALPVFATAALTIVLTLIGLGSLDWRFAVAAVIAAPIQIQALRWYLSRSAPVYREEREAEGARAQQLLDSLSNSDTVGSLRLAQPHLEQIESRSMTAVRLSLLTTRLRTRFFGRLNIAEFIGLSAVLITGFWLVKDGQISIGAATAAALFFHRLFDPVGAVLSVFDELQEGTIALARLVGVTLAPVPSAPTDPQEPVDSSASLERVTFSYRSGDAPVLRDIDITIPAGTVTALVGATGAGKSTVAKLIAGTYEPTEGVVKIGTVPRNELPPSTSRSAVALVTQEVHVFAGTLAEDLRLADPSATDNDITAALDTVGASDWLRALPDGLETVVGDGGHRLTATQAQQLALARIELLDPPLLILDEATAEAGSAGARVLDDAALALTRGRTAVTVAHRLSQAVDADQILVMDDGRVVEHGSHDELVNLGGRYAELWEAWSAPRS</sequence>